<reference evidence="9 10" key="1">
    <citation type="journal article" date="2016" name="Nat. Commun.">
        <title>Thousands of microbial genomes shed light on interconnected biogeochemical processes in an aquifer system.</title>
        <authorList>
            <person name="Anantharaman K."/>
            <person name="Brown C.T."/>
            <person name="Hug L.A."/>
            <person name="Sharon I."/>
            <person name="Castelle C.J."/>
            <person name="Probst A.J."/>
            <person name="Thomas B.C."/>
            <person name="Singh A."/>
            <person name="Wilkins M.J."/>
            <person name="Karaoz U."/>
            <person name="Brodie E.L."/>
            <person name="Williams K.H."/>
            <person name="Hubbard S.S."/>
            <person name="Banfield J.F."/>
        </authorList>
    </citation>
    <scope>NUCLEOTIDE SEQUENCE [LARGE SCALE GENOMIC DNA]</scope>
</reference>
<dbReference type="GO" id="GO:0006261">
    <property type="term" value="P:DNA-templated DNA replication"/>
    <property type="evidence" value="ECO:0007669"/>
    <property type="project" value="TreeGrafter"/>
</dbReference>
<dbReference type="PANTHER" id="PTHR34388">
    <property type="entry name" value="DNA POLYMERASE III SUBUNIT DELTA"/>
    <property type="match status" value="1"/>
</dbReference>
<feature type="domain" description="DNA polymerase III delta subunit-like C-terminal" evidence="8">
    <location>
        <begin position="115"/>
        <end position="213"/>
    </location>
</feature>
<dbReference type="GO" id="GO:0009360">
    <property type="term" value="C:DNA polymerase III complex"/>
    <property type="evidence" value="ECO:0007669"/>
    <property type="project" value="TreeGrafter"/>
</dbReference>
<name>A0A1F5ZPF3_9BACT</name>
<evidence type="ECO:0000259" key="8">
    <source>
        <dbReference type="Pfam" id="PF21694"/>
    </source>
</evidence>
<dbReference type="Proteomes" id="UP000177383">
    <property type="component" value="Unassembled WGS sequence"/>
</dbReference>
<comment type="similarity">
    <text evidence="6">Belongs to the DNA polymerase HolA subunit family.</text>
</comment>
<dbReference type="Pfam" id="PF21694">
    <property type="entry name" value="DNA_pol3_delta_C"/>
    <property type="match status" value="1"/>
</dbReference>
<dbReference type="Gene3D" id="1.20.272.10">
    <property type="match status" value="1"/>
</dbReference>
<dbReference type="InterPro" id="IPR005790">
    <property type="entry name" value="DNA_polIII_delta"/>
</dbReference>
<evidence type="ECO:0000256" key="3">
    <source>
        <dbReference type="ARBA" id="ARBA00022695"/>
    </source>
</evidence>
<evidence type="ECO:0000256" key="1">
    <source>
        <dbReference type="ARBA" id="ARBA00012417"/>
    </source>
</evidence>
<evidence type="ECO:0000313" key="10">
    <source>
        <dbReference type="Proteomes" id="UP000177383"/>
    </source>
</evidence>
<evidence type="ECO:0000256" key="6">
    <source>
        <dbReference type="ARBA" id="ARBA00034754"/>
    </source>
</evidence>
<sequence>MLTLLHGEDIVASKNKLAELKLAHKDYEVIILDGSKVSLNDILLAFETRSLFVQDKVIIIENILSGKNSRAKDERIDYIAKETEAEIIIWEGKELTPGFLKKFPKAKVLNFKLNANIFKLVENLKPGFGPKLVPLFQELIRTEAPEVIFVMFARQIRNLLLAKDTTADFLKGFPSWQKYKILGQAKYFTEKELLSLHRKLLEIDSKIKLGATPLTMTQNLDIFLLNI</sequence>
<gene>
    <name evidence="9" type="ORF">A2773_02950</name>
</gene>
<dbReference type="EMBL" id="MFJE01000020">
    <property type="protein sequence ID" value="OGG14370.1"/>
    <property type="molecule type" value="Genomic_DNA"/>
</dbReference>
<accession>A0A1F5ZPF3</accession>
<evidence type="ECO:0000313" key="9">
    <source>
        <dbReference type="EMBL" id="OGG14370.1"/>
    </source>
</evidence>
<dbReference type="SUPFAM" id="SSF48019">
    <property type="entry name" value="post-AAA+ oligomerization domain-like"/>
    <property type="match status" value="1"/>
</dbReference>
<evidence type="ECO:0000256" key="5">
    <source>
        <dbReference type="ARBA" id="ARBA00022932"/>
    </source>
</evidence>
<dbReference type="InterPro" id="IPR048466">
    <property type="entry name" value="DNA_pol3_delta-like_C"/>
</dbReference>
<comment type="catalytic activity">
    <reaction evidence="7">
        <text>DNA(n) + a 2'-deoxyribonucleoside 5'-triphosphate = DNA(n+1) + diphosphate</text>
        <dbReference type="Rhea" id="RHEA:22508"/>
        <dbReference type="Rhea" id="RHEA-COMP:17339"/>
        <dbReference type="Rhea" id="RHEA-COMP:17340"/>
        <dbReference type="ChEBI" id="CHEBI:33019"/>
        <dbReference type="ChEBI" id="CHEBI:61560"/>
        <dbReference type="ChEBI" id="CHEBI:173112"/>
        <dbReference type="EC" id="2.7.7.7"/>
    </reaction>
</comment>
<dbReference type="InterPro" id="IPR008921">
    <property type="entry name" value="DNA_pol3_clamp-load_cplx_C"/>
</dbReference>
<protein>
    <recommendedName>
        <fullName evidence="1">DNA-directed DNA polymerase</fullName>
        <ecNumber evidence="1">2.7.7.7</ecNumber>
    </recommendedName>
</protein>
<keyword evidence="3" id="KW-0548">Nucleotidyltransferase</keyword>
<dbReference type="PANTHER" id="PTHR34388:SF1">
    <property type="entry name" value="DNA POLYMERASE III SUBUNIT DELTA"/>
    <property type="match status" value="1"/>
</dbReference>
<evidence type="ECO:0000256" key="4">
    <source>
        <dbReference type="ARBA" id="ARBA00022705"/>
    </source>
</evidence>
<proteinExistence type="inferred from homology"/>
<evidence type="ECO:0000256" key="7">
    <source>
        <dbReference type="ARBA" id="ARBA00049244"/>
    </source>
</evidence>
<comment type="caution">
    <text evidence="9">The sequence shown here is derived from an EMBL/GenBank/DDBJ whole genome shotgun (WGS) entry which is preliminary data.</text>
</comment>
<evidence type="ECO:0000256" key="2">
    <source>
        <dbReference type="ARBA" id="ARBA00022679"/>
    </source>
</evidence>
<organism evidence="9 10">
    <name type="scientific">Candidatus Gottesmanbacteria bacterium RIFCSPHIGHO2_01_FULL_39_10</name>
    <dbReference type="NCBI Taxonomy" id="1798375"/>
    <lineage>
        <taxon>Bacteria</taxon>
        <taxon>Candidatus Gottesmaniibacteriota</taxon>
    </lineage>
</organism>
<dbReference type="GO" id="GO:0003677">
    <property type="term" value="F:DNA binding"/>
    <property type="evidence" value="ECO:0007669"/>
    <property type="project" value="InterPro"/>
</dbReference>
<keyword evidence="4" id="KW-0235">DNA replication</keyword>
<dbReference type="STRING" id="1798375.A2773_02950"/>
<dbReference type="AlphaFoldDB" id="A0A1F5ZPF3"/>
<keyword evidence="2" id="KW-0808">Transferase</keyword>
<keyword evidence="5" id="KW-0239">DNA-directed DNA polymerase</keyword>
<dbReference type="EC" id="2.7.7.7" evidence="1"/>
<dbReference type="GO" id="GO:0003887">
    <property type="term" value="F:DNA-directed DNA polymerase activity"/>
    <property type="evidence" value="ECO:0007669"/>
    <property type="project" value="UniProtKB-KW"/>
</dbReference>